<keyword evidence="2" id="KW-1185">Reference proteome</keyword>
<reference evidence="2" key="1">
    <citation type="journal article" date="2018" name="BMC Genomics">
        <title>Genomic insights into host adaptation between the wheat stripe rust pathogen (Puccinia striiformis f. sp. tritici) and the barley stripe rust pathogen (Puccinia striiformis f. sp. hordei).</title>
        <authorList>
            <person name="Xia C."/>
            <person name="Wang M."/>
            <person name="Yin C."/>
            <person name="Cornejo O.E."/>
            <person name="Hulbert S.H."/>
            <person name="Chen X."/>
        </authorList>
    </citation>
    <scope>NUCLEOTIDE SEQUENCE [LARGE SCALE GENOMIC DNA]</scope>
    <source>
        <strain evidence="2">93-210</strain>
    </source>
</reference>
<accession>A0ACC0EGN6</accession>
<organism evidence="1 2">
    <name type="scientific">Puccinia striiformis f. sp. tritici</name>
    <dbReference type="NCBI Taxonomy" id="168172"/>
    <lineage>
        <taxon>Eukaryota</taxon>
        <taxon>Fungi</taxon>
        <taxon>Dikarya</taxon>
        <taxon>Basidiomycota</taxon>
        <taxon>Pucciniomycotina</taxon>
        <taxon>Pucciniomycetes</taxon>
        <taxon>Pucciniales</taxon>
        <taxon>Pucciniaceae</taxon>
        <taxon>Puccinia</taxon>
    </lineage>
</organism>
<name>A0ACC0EGN6_9BASI</name>
<sequence length="93" mass="10353">MEQIIIDPHSPLSPGARPIKVRGYFDTTGKLTKRSGLRSQVHACLTELQLWIPKVHQSLQVFGPEGSCFSQSAFALLGSTALYCLWDALIRLR</sequence>
<protein>
    <submittedName>
        <fullName evidence="1">Uncharacterized protein</fullName>
    </submittedName>
</protein>
<comment type="caution">
    <text evidence="1">The sequence shown here is derived from an EMBL/GenBank/DDBJ whole genome shotgun (WGS) entry which is preliminary data.</text>
</comment>
<gene>
    <name evidence="1" type="ORF">MJO28_007628</name>
</gene>
<reference evidence="1 2" key="3">
    <citation type="journal article" date="2022" name="Microbiol. Spectr.">
        <title>Folding features and dynamics of 3D genome architecture in plant fungal pathogens.</title>
        <authorList>
            <person name="Xia C."/>
        </authorList>
    </citation>
    <scope>NUCLEOTIDE SEQUENCE [LARGE SCALE GENOMIC DNA]</scope>
    <source>
        <strain evidence="1 2">93-210</strain>
    </source>
</reference>
<reference evidence="2" key="2">
    <citation type="journal article" date="2018" name="Mol. Plant Microbe Interact.">
        <title>Genome sequence resources for the wheat stripe rust pathogen (Puccinia striiformis f. sp. tritici) and the barley stripe rust pathogen (Puccinia striiformis f. sp. hordei).</title>
        <authorList>
            <person name="Xia C."/>
            <person name="Wang M."/>
            <person name="Yin C."/>
            <person name="Cornejo O.E."/>
            <person name="Hulbert S.H."/>
            <person name="Chen X."/>
        </authorList>
    </citation>
    <scope>NUCLEOTIDE SEQUENCE [LARGE SCALE GENOMIC DNA]</scope>
    <source>
        <strain evidence="2">93-210</strain>
    </source>
</reference>
<feature type="non-terminal residue" evidence="1">
    <location>
        <position position="93"/>
    </location>
</feature>
<evidence type="ECO:0000313" key="1">
    <source>
        <dbReference type="EMBL" id="KAI7951944.1"/>
    </source>
</evidence>
<proteinExistence type="predicted"/>
<dbReference type="Proteomes" id="UP001060170">
    <property type="component" value="Chromosome 7"/>
</dbReference>
<evidence type="ECO:0000313" key="2">
    <source>
        <dbReference type="Proteomes" id="UP001060170"/>
    </source>
</evidence>
<dbReference type="EMBL" id="CM045871">
    <property type="protein sequence ID" value="KAI7951944.1"/>
    <property type="molecule type" value="Genomic_DNA"/>
</dbReference>